<evidence type="ECO:0000256" key="2">
    <source>
        <dbReference type="ARBA" id="ARBA00022729"/>
    </source>
</evidence>
<dbReference type="Gene3D" id="3.40.50.1820">
    <property type="entry name" value="alpha/beta hydrolase"/>
    <property type="match status" value="2"/>
</dbReference>
<evidence type="ECO:0000259" key="6">
    <source>
        <dbReference type="Pfam" id="PF08386"/>
    </source>
</evidence>
<dbReference type="GO" id="GO:0016787">
    <property type="term" value="F:hydrolase activity"/>
    <property type="evidence" value="ECO:0007669"/>
    <property type="project" value="UniProtKB-KW"/>
</dbReference>
<sequence length="509" mass="54498">MCGRSCAIHAFAMKQTFKGVGVAVAALAVMTGGASAVSAQPAQAPRGEPCLPVPGAECGTVRVPLQRAHPELGSTTVAYAVIRHRDTSKPAKGTVAINPGGPGDSAIAYAPRFAQAFSDLLNDHDLLLIDPRGVNRSDPIDCASLRSLPATRDGFVRAIGECGRSLGTRARGYTSAEIADDFDAVRAKLGIERLDLLGQSYGTYLMAVYAQRHPDRVRSVVLSSAYPLAFDMWARPEARAARRALKLMCERSGDACKGDQVLRDIARLAGRLRERPVLYTMEGDDKQRRLDDTSLASIVFGSTAQAPEAIGDVPAMVRTALRGDNTLLIAAARQQAPMSGSAAPREEERPFNPPQAAAVMCNDYPKLWDRKAPISTRLRQFAAGRAALPEQAYWPFGKEAWTSSMTAQGNACIRWPDRDGPVQPVDGPFPDVPVLVVSGDLDANTPTESGRLAARQFRRSTVVEVPNVGHVPEKEPSGCAAAIETGFIRDLRVGDISCLAKIPPVPVRS</sequence>
<dbReference type="InterPro" id="IPR013595">
    <property type="entry name" value="Pept_S33_TAP-like_C"/>
</dbReference>
<dbReference type="Proteomes" id="UP000468735">
    <property type="component" value="Unassembled WGS sequence"/>
</dbReference>
<reference evidence="7 8" key="1">
    <citation type="submission" date="2019-09" db="EMBL/GenBank/DDBJ databases">
        <title>Actinomadura physcomitrii sp. nov., a novel actinomycete isolated from moss [Physcomitrium sphaericum (Ludw) Fuernr].</title>
        <authorList>
            <person name="Zhuang X."/>
            <person name="Liu C."/>
        </authorList>
    </citation>
    <scope>NUCLEOTIDE SEQUENCE [LARGE SCALE GENOMIC DNA]</scope>
    <source>
        <strain evidence="7 8">HMC1</strain>
    </source>
</reference>
<dbReference type="AlphaFoldDB" id="A0A6H9YQA4"/>
<dbReference type="EMBL" id="WBMT01000004">
    <property type="protein sequence ID" value="KAB2350114.1"/>
    <property type="molecule type" value="Genomic_DNA"/>
</dbReference>
<dbReference type="InterPro" id="IPR029058">
    <property type="entry name" value="AB_hydrolase_fold"/>
</dbReference>
<proteinExistence type="inferred from homology"/>
<feature type="domain" description="AB hydrolase-1" evidence="5">
    <location>
        <begin position="95"/>
        <end position="233"/>
    </location>
</feature>
<accession>A0A6H9YQA4</accession>
<dbReference type="SUPFAM" id="SSF53474">
    <property type="entry name" value="alpha/beta-Hydrolases"/>
    <property type="match status" value="1"/>
</dbReference>
<dbReference type="InterPro" id="IPR000073">
    <property type="entry name" value="AB_hydrolase_1"/>
</dbReference>
<keyword evidence="8" id="KW-1185">Reference proteome</keyword>
<comment type="caution">
    <text evidence="7">The sequence shown here is derived from an EMBL/GenBank/DDBJ whole genome shotgun (WGS) entry which is preliminary data.</text>
</comment>
<evidence type="ECO:0000313" key="8">
    <source>
        <dbReference type="Proteomes" id="UP000468735"/>
    </source>
</evidence>
<comment type="similarity">
    <text evidence="1">Belongs to the peptidase S33 family.</text>
</comment>
<dbReference type="InterPro" id="IPR051601">
    <property type="entry name" value="Serine_prot/Carboxylest_S33"/>
</dbReference>
<dbReference type="PANTHER" id="PTHR43248:SF29">
    <property type="entry name" value="TRIPEPTIDYL AMINOPEPTIDASE"/>
    <property type="match status" value="1"/>
</dbReference>
<feature type="signal peptide" evidence="4">
    <location>
        <begin position="1"/>
        <end position="36"/>
    </location>
</feature>
<organism evidence="7 8">
    <name type="scientific">Actinomadura rudentiformis</name>
    <dbReference type="NCBI Taxonomy" id="359158"/>
    <lineage>
        <taxon>Bacteria</taxon>
        <taxon>Bacillati</taxon>
        <taxon>Actinomycetota</taxon>
        <taxon>Actinomycetes</taxon>
        <taxon>Streptosporangiales</taxon>
        <taxon>Thermomonosporaceae</taxon>
        <taxon>Actinomadura</taxon>
    </lineage>
</organism>
<gene>
    <name evidence="7" type="ORF">F8566_09920</name>
</gene>
<evidence type="ECO:0000256" key="4">
    <source>
        <dbReference type="SAM" id="SignalP"/>
    </source>
</evidence>
<keyword evidence="3 7" id="KW-0378">Hydrolase</keyword>
<evidence type="ECO:0000256" key="1">
    <source>
        <dbReference type="ARBA" id="ARBA00010088"/>
    </source>
</evidence>
<evidence type="ECO:0000259" key="5">
    <source>
        <dbReference type="Pfam" id="PF00561"/>
    </source>
</evidence>
<protein>
    <submittedName>
        <fullName evidence="7">Alpha/beta hydrolase</fullName>
    </submittedName>
</protein>
<feature type="chain" id="PRO_5039553248" evidence="4">
    <location>
        <begin position="37"/>
        <end position="509"/>
    </location>
</feature>
<dbReference type="OrthoDB" id="9796770at2"/>
<name>A0A6H9YQA4_9ACTN</name>
<dbReference type="Pfam" id="PF08386">
    <property type="entry name" value="Abhydrolase_4"/>
    <property type="match status" value="1"/>
</dbReference>
<feature type="domain" description="Peptidase S33 tripeptidyl aminopeptidase-like C-terminal" evidence="6">
    <location>
        <begin position="401"/>
        <end position="493"/>
    </location>
</feature>
<evidence type="ECO:0000313" key="7">
    <source>
        <dbReference type="EMBL" id="KAB2350114.1"/>
    </source>
</evidence>
<dbReference type="Pfam" id="PF00561">
    <property type="entry name" value="Abhydrolase_1"/>
    <property type="match status" value="1"/>
</dbReference>
<dbReference type="PANTHER" id="PTHR43248">
    <property type="entry name" value="2-SUCCINYL-6-HYDROXY-2,4-CYCLOHEXADIENE-1-CARBOXYLATE SYNTHASE"/>
    <property type="match status" value="1"/>
</dbReference>
<keyword evidence="2 4" id="KW-0732">Signal</keyword>
<evidence type="ECO:0000256" key="3">
    <source>
        <dbReference type="ARBA" id="ARBA00022801"/>
    </source>
</evidence>